<feature type="domain" description="Nucleoprotein TPR/MLP1-2" evidence="6">
    <location>
        <begin position="996"/>
        <end position="1124"/>
    </location>
</feature>
<feature type="coiled-coil region" evidence="4">
    <location>
        <begin position="382"/>
        <end position="479"/>
    </location>
</feature>
<feature type="coiled-coil region" evidence="4">
    <location>
        <begin position="749"/>
        <end position="919"/>
    </location>
</feature>
<feature type="coiled-coil region" evidence="4">
    <location>
        <begin position="64"/>
        <end position="354"/>
    </location>
</feature>
<feature type="domain" description="Nucleoprotein TPR/MPL1" evidence="7">
    <location>
        <begin position="175"/>
        <end position="259"/>
    </location>
</feature>
<gene>
    <name evidence="9" type="primary">MLP1</name>
    <name evidence="9" type="ORF">FIM1_2422</name>
</gene>
<dbReference type="PANTHER" id="PTHR18898">
    <property type="entry name" value="NUCLEOPROTEIN TPR-RELATED"/>
    <property type="match status" value="1"/>
</dbReference>
<organism evidence="9 10">
    <name type="scientific">Kluyveromyces marxianus</name>
    <name type="common">Yeast</name>
    <name type="synonym">Candida kefyr</name>
    <dbReference type="NCBI Taxonomy" id="4911"/>
    <lineage>
        <taxon>Eukaryota</taxon>
        <taxon>Fungi</taxon>
        <taxon>Dikarya</taxon>
        <taxon>Ascomycota</taxon>
        <taxon>Saccharomycotina</taxon>
        <taxon>Saccharomycetes</taxon>
        <taxon>Saccharomycetales</taxon>
        <taxon>Saccharomycetaceae</taxon>
        <taxon>Kluyveromyces</taxon>
    </lineage>
</organism>
<dbReference type="Pfam" id="PF25481">
    <property type="entry name" value="Nucleoprot-TPR"/>
    <property type="match status" value="1"/>
</dbReference>
<dbReference type="Pfam" id="PF07926">
    <property type="entry name" value="TPR_MLP1_2"/>
    <property type="match status" value="1"/>
</dbReference>
<feature type="compositionally biased region" description="Polar residues" evidence="5">
    <location>
        <begin position="1691"/>
        <end position="1717"/>
    </location>
</feature>
<feature type="compositionally biased region" description="Basic and acidic residues" evidence="5">
    <location>
        <begin position="1676"/>
        <end position="1686"/>
    </location>
</feature>
<dbReference type="Proteomes" id="UP000422736">
    <property type="component" value="Chromosome 3"/>
</dbReference>
<reference evidence="9 10" key="1">
    <citation type="submission" date="2016-03" db="EMBL/GenBank/DDBJ databases">
        <title>How can Kluyveromyces marxianus grow so fast - potential evolutionary course in Saccharomyces Complex revealed by comparative genomics.</title>
        <authorList>
            <person name="Mo W."/>
            <person name="Lu W."/>
            <person name="Yang X."/>
            <person name="Qi J."/>
            <person name="Lv H."/>
        </authorList>
    </citation>
    <scope>NUCLEOTIDE SEQUENCE [LARGE SCALE GENOMIC DNA]</scope>
    <source>
        <strain evidence="9 10">FIM1</strain>
    </source>
</reference>
<evidence type="ECO:0000313" key="9">
    <source>
        <dbReference type="EMBL" id="QGN15728.1"/>
    </source>
</evidence>
<feature type="compositionally biased region" description="Polar residues" evidence="5">
    <location>
        <begin position="1739"/>
        <end position="1748"/>
    </location>
</feature>
<feature type="coiled-coil region" evidence="4">
    <location>
        <begin position="1209"/>
        <end position="1278"/>
    </location>
</feature>
<protein>
    <submittedName>
        <fullName evidence="9">Protein MLP1</fullName>
    </submittedName>
</protein>
<feature type="coiled-coil region" evidence="4">
    <location>
        <begin position="1054"/>
        <end position="1160"/>
    </location>
</feature>
<reference evidence="9 10" key="2">
    <citation type="submission" date="2019-11" db="EMBL/GenBank/DDBJ databases">
        <authorList>
            <person name="Lu H."/>
        </authorList>
    </citation>
    <scope>NUCLEOTIDE SEQUENCE [LARGE SCALE GENOMIC DNA]</scope>
    <source>
        <strain evidence="9 10">FIM1</strain>
    </source>
</reference>
<feature type="compositionally biased region" description="Basic and acidic residues" evidence="5">
    <location>
        <begin position="1523"/>
        <end position="1532"/>
    </location>
</feature>
<dbReference type="InterPro" id="IPR057577">
    <property type="entry name" value="Nucleoprot-TPR/MLP1_dom"/>
</dbReference>
<evidence type="ECO:0000256" key="5">
    <source>
        <dbReference type="SAM" id="MobiDB-lite"/>
    </source>
</evidence>
<feature type="coiled-coil region" evidence="4">
    <location>
        <begin position="534"/>
        <end position="608"/>
    </location>
</feature>
<dbReference type="EMBL" id="CP015056">
    <property type="protein sequence ID" value="QGN15728.1"/>
    <property type="molecule type" value="Genomic_DNA"/>
</dbReference>
<dbReference type="InterPro" id="IPR057974">
    <property type="entry name" value="NUA/TPR/MLP1-2-like_dom"/>
</dbReference>
<feature type="coiled-coil region" evidence="4">
    <location>
        <begin position="633"/>
        <end position="720"/>
    </location>
</feature>
<feature type="domain" description="NUA/TPR/MLP1-2-like" evidence="8">
    <location>
        <begin position="452"/>
        <end position="560"/>
    </location>
</feature>
<keyword evidence="3" id="KW-0539">Nucleus</keyword>
<name>A0ABX6EZV7_KLUMA</name>
<accession>A0ABX6EZV7</accession>
<proteinExistence type="predicted"/>
<sequence length="1748" mass="202104">MSGEVVVSKVAGFLQLDATLLDGIDNTVLNSISEKLEELRREKSENVKISASLDQMKSQSEMKIESLKSHISQLIKDIEDNKNERISFEEDRRRLIEEKAIFSKKIIELEQNVQKERQQKELTAASNHDLVKSIGEKNDEIRSLEYKLNELQSTNKQLRQEVLDTDAELQALKSKELREKSELSRLEQEKKLLQDNNDWLTTELNAKNAQFNEYRENTSVKIQESASKISQLQSELDSSKSNNESLNQTLNQLQTQLHEKLSENKKIKDDYNFNEQEFEKELSLKQKMIDVLEKHVESLKKEMESTKKTIQSSSFSDKDRDDLLEEIEDLKKRLEASELKCVKLNESIEELTSNTAIEDPNISNTVNSETSVSAIPKLYGDIGMLKKQLIVERRQKEELKSQVQAFVIELEHKVPILNSFKERTEMLENELNEVTILLETTGKDRDNKASQLEHLKATINSYESQISSLSKQRIDLARQIQFLLVNQSIKTGSDGPLTADELKFVENLVKSEDTTSVSDTQSVITDRLVKFSSIVELQEKNAELLSTIRNLADELERKEAESKAQSQLLEDDTVREAKETIFALHDHAQNLEQQLSVLTKERDAYKALASNSNSDSTVTKSITYQTTDLDTKAKELETRITAVIQEAENNANEWSNENNELKKRLYEVSLQFESEKTSRVLAEDRLSLLQSTLELSKKQCEELKKRSDDLQKILTKQDKRTQETVEVLISTKTELSSLQSELTILKSEKTFLEKVQKDLKKENERLSKESVEYKVLIAQLQALQRERDALLKETQESFQEKLQKLENELTSTSERLTEKEKIIEENSNSKQQEYKWFQEKIDELNNDVNKFRDLANEKDIEIQSIQSKTREQAAKLKEFEAKIQSYDMLNNIDDTHNLVETLRQELEKTNLQLSDAYSQMEHFKNSAEKSAESVNEISATFEKAQQESQNVIISLESDKKNLQNTVNILNDQITDLNNEISHQRDQYQTERQSLLEQLDQLQSVKNSVDDMKSKYKQEIEMIQKDLRMQTQYANDAQKSYEQELQKHADVSKTITSLRTEAQHSREELENIRNQFLTASETLKNNEELIEKQRSEYEGRISELQQKVQELSSQNTLLYDQLELLNKSETNENVVDSNDLLISLRRERDVLQTKLEIALSEQNVLRQRLDLSKADVQSLNSELSYLKSSTEESVKILEQHESIMKELDQLNLLRESNITLRSENSELKNECTDLNSKIKQLEERISPLESSISALQTSINLKEQELNLAKEEADRWKKRSQDILHKYERIDPEEHGKLKDEINIVKEDLKKTKESLHIVTTEKDDWESKFQRLKTQARDKLTAAREKEQSLTSEINEMKQSKAKIEEQLQQSSATISELKEKLNLISEEKDAKEKAFDSQLAKLQEDLLAVQKQMESTAVSSEQNVDAEKEIESLSNTIKDLNKKIQQLETDLASAQEQLVNGHPAVISEDTSQVVEKLKKEFEAEKEQLLRDKERELTSLFEAQKEEAWKVREEQLKKEFEQRAEALKEESQKNSVEADASNNKETAIDIDALKTDWEKEYETQTLERIKSAEEALKKRIRLPTQQKIDKIVEARRAVLEESFEERVREKAQEMIANGGVDSVSLEQHRAELEELKANLRKQFEEDLAEIKQKAFEEGKQQVSLKLKFLESKIKNLEKDKRQHDTVEATPDPSNNFQHATFGTQQNVTNPFSMTANASKRMVDEPSSEQPVKRQKEDSMGSSSENADK</sequence>
<dbReference type="Pfam" id="PF25785">
    <property type="entry name" value="TPR"/>
    <property type="match status" value="1"/>
</dbReference>
<dbReference type="PANTHER" id="PTHR18898:SF2">
    <property type="entry name" value="NUCLEOPROTEIN TPR"/>
    <property type="match status" value="1"/>
</dbReference>
<comment type="subcellular location">
    <subcellularLocation>
        <location evidence="1">Nucleus</location>
    </subcellularLocation>
</comment>
<keyword evidence="10" id="KW-1185">Reference proteome</keyword>
<evidence type="ECO:0000259" key="8">
    <source>
        <dbReference type="Pfam" id="PF25785"/>
    </source>
</evidence>
<feature type="coiled-coil region" evidence="4">
    <location>
        <begin position="945"/>
        <end position="1004"/>
    </location>
</feature>
<feature type="region of interest" description="Disordered" evidence="5">
    <location>
        <begin position="1676"/>
        <end position="1748"/>
    </location>
</feature>
<evidence type="ECO:0000259" key="7">
    <source>
        <dbReference type="Pfam" id="PF25481"/>
    </source>
</evidence>
<evidence type="ECO:0000256" key="2">
    <source>
        <dbReference type="ARBA" id="ARBA00023054"/>
    </source>
</evidence>
<evidence type="ECO:0000313" key="10">
    <source>
        <dbReference type="Proteomes" id="UP000422736"/>
    </source>
</evidence>
<evidence type="ECO:0000256" key="1">
    <source>
        <dbReference type="ARBA" id="ARBA00004123"/>
    </source>
</evidence>
<feature type="coiled-coil region" evidence="4">
    <location>
        <begin position="1333"/>
        <end position="1395"/>
    </location>
</feature>
<feature type="region of interest" description="Disordered" evidence="5">
    <location>
        <begin position="1523"/>
        <end position="1543"/>
    </location>
</feature>
<keyword evidence="2 4" id="KW-0175">Coiled coil</keyword>
<evidence type="ECO:0000259" key="6">
    <source>
        <dbReference type="Pfam" id="PF07926"/>
    </source>
</evidence>
<dbReference type="InterPro" id="IPR012929">
    <property type="entry name" value="Nucleoprot-TPR/MLP1-2_dom"/>
</dbReference>
<evidence type="ECO:0000256" key="3">
    <source>
        <dbReference type="ARBA" id="ARBA00023242"/>
    </source>
</evidence>
<evidence type="ECO:0000256" key="4">
    <source>
        <dbReference type="SAM" id="Coils"/>
    </source>
</evidence>